<dbReference type="AlphaFoldDB" id="A0A4C1W7G7"/>
<dbReference type="Proteomes" id="UP000299102">
    <property type="component" value="Unassembled WGS sequence"/>
</dbReference>
<accession>A0A4C1W7G7</accession>
<sequence>MQGRAATTGTPGPMPNPTEGPSDDPRDQRALGKRKGSGDILAEKAQKMKFSILSKFTWIDGRTRGCVGITSGLPLCVYGRRDRHLDSSAFTAISATALYSRFVGKHRNSCEK</sequence>
<keyword evidence="3" id="KW-1185">Reference proteome</keyword>
<organism evidence="2 3">
    <name type="scientific">Eumeta variegata</name>
    <name type="common">Bagworm moth</name>
    <name type="synonym">Eumeta japonica</name>
    <dbReference type="NCBI Taxonomy" id="151549"/>
    <lineage>
        <taxon>Eukaryota</taxon>
        <taxon>Metazoa</taxon>
        <taxon>Ecdysozoa</taxon>
        <taxon>Arthropoda</taxon>
        <taxon>Hexapoda</taxon>
        <taxon>Insecta</taxon>
        <taxon>Pterygota</taxon>
        <taxon>Neoptera</taxon>
        <taxon>Endopterygota</taxon>
        <taxon>Lepidoptera</taxon>
        <taxon>Glossata</taxon>
        <taxon>Ditrysia</taxon>
        <taxon>Tineoidea</taxon>
        <taxon>Psychidae</taxon>
        <taxon>Oiketicinae</taxon>
        <taxon>Eumeta</taxon>
    </lineage>
</organism>
<feature type="region of interest" description="Disordered" evidence="1">
    <location>
        <begin position="1"/>
        <end position="40"/>
    </location>
</feature>
<reference evidence="2 3" key="1">
    <citation type="journal article" date="2019" name="Commun. Biol.">
        <title>The bagworm genome reveals a unique fibroin gene that provides high tensile strength.</title>
        <authorList>
            <person name="Kono N."/>
            <person name="Nakamura H."/>
            <person name="Ohtoshi R."/>
            <person name="Tomita M."/>
            <person name="Numata K."/>
            <person name="Arakawa K."/>
        </authorList>
    </citation>
    <scope>NUCLEOTIDE SEQUENCE [LARGE SCALE GENOMIC DNA]</scope>
</reference>
<name>A0A4C1W7G7_EUMVA</name>
<evidence type="ECO:0000313" key="3">
    <source>
        <dbReference type="Proteomes" id="UP000299102"/>
    </source>
</evidence>
<dbReference type="EMBL" id="BGZK01000499">
    <property type="protein sequence ID" value="GBP47308.1"/>
    <property type="molecule type" value="Genomic_DNA"/>
</dbReference>
<proteinExistence type="predicted"/>
<evidence type="ECO:0000313" key="2">
    <source>
        <dbReference type="EMBL" id="GBP47308.1"/>
    </source>
</evidence>
<gene>
    <name evidence="2" type="ORF">EVAR_38073_1</name>
</gene>
<comment type="caution">
    <text evidence="2">The sequence shown here is derived from an EMBL/GenBank/DDBJ whole genome shotgun (WGS) entry which is preliminary data.</text>
</comment>
<protein>
    <submittedName>
        <fullName evidence="2">Uncharacterized protein</fullName>
    </submittedName>
</protein>
<evidence type="ECO:0000256" key="1">
    <source>
        <dbReference type="SAM" id="MobiDB-lite"/>
    </source>
</evidence>